<comment type="similarity">
    <text evidence="1">Belongs to the FAH family.</text>
</comment>
<accession>A0ABR8VRY3</accession>
<feature type="domain" description="Rv2993c-like N-terminal" evidence="4">
    <location>
        <begin position="2"/>
        <end position="52"/>
    </location>
</feature>
<evidence type="ECO:0000256" key="1">
    <source>
        <dbReference type="ARBA" id="ARBA00010211"/>
    </source>
</evidence>
<dbReference type="Gene3D" id="3.90.850.10">
    <property type="entry name" value="Fumarylacetoacetase-like, C-terminal domain"/>
    <property type="match status" value="1"/>
</dbReference>
<gene>
    <name evidence="5" type="ORF">H9631_21055</name>
</gene>
<evidence type="ECO:0000259" key="4">
    <source>
        <dbReference type="Pfam" id="PF10370"/>
    </source>
</evidence>
<dbReference type="RefSeq" id="WP_191816243.1">
    <property type="nucleotide sequence ID" value="NZ_JACSPV010000065.1"/>
</dbReference>
<keyword evidence="2" id="KW-0479">Metal-binding</keyword>
<protein>
    <submittedName>
        <fullName evidence="5">Fumarylacetoacetate hydrolase family protein</fullName>
    </submittedName>
</protein>
<dbReference type="SUPFAM" id="SSF56529">
    <property type="entry name" value="FAH"/>
    <property type="match status" value="1"/>
</dbReference>
<dbReference type="InterPro" id="IPR018833">
    <property type="entry name" value="Rv2993c-like_N"/>
</dbReference>
<dbReference type="Pfam" id="PF10370">
    <property type="entry name" value="Rv2993c-like_N"/>
    <property type="match status" value="1"/>
</dbReference>
<evidence type="ECO:0000313" key="5">
    <source>
        <dbReference type="EMBL" id="MBD8007534.1"/>
    </source>
</evidence>
<dbReference type="PANTHER" id="PTHR11820">
    <property type="entry name" value="ACYLPYRUVASE"/>
    <property type="match status" value="1"/>
</dbReference>
<organism evidence="5 6">
    <name type="scientific">Bacillus norwichensis</name>
    <dbReference type="NCBI Taxonomy" id="2762217"/>
    <lineage>
        <taxon>Bacteria</taxon>
        <taxon>Bacillati</taxon>
        <taxon>Bacillota</taxon>
        <taxon>Bacilli</taxon>
        <taxon>Bacillales</taxon>
        <taxon>Bacillaceae</taxon>
        <taxon>Bacillus</taxon>
    </lineage>
</organism>
<dbReference type="InterPro" id="IPR036663">
    <property type="entry name" value="Fumarylacetoacetase_C_sf"/>
</dbReference>
<evidence type="ECO:0000313" key="6">
    <source>
        <dbReference type="Proteomes" id="UP000648182"/>
    </source>
</evidence>
<keyword evidence="6" id="KW-1185">Reference proteome</keyword>
<evidence type="ECO:0000259" key="3">
    <source>
        <dbReference type="Pfam" id="PF01557"/>
    </source>
</evidence>
<proteinExistence type="inferred from homology"/>
<dbReference type="Proteomes" id="UP000648182">
    <property type="component" value="Unassembled WGS sequence"/>
</dbReference>
<evidence type="ECO:0000256" key="2">
    <source>
        <dbReference type="ARBA" id="ARBA00022723"/>
    </source>
</evidence>
<dbReference type="GO" id="GO:0016787">
    <property type="term" value="F:hydrolase activity"/>
    <property type="evidence" value="ECO:0007669"/>
    <property type="project" value="UniProtKB-KW"/>
</dbReference>
<reference evidence="5 6" key="1">
    <citation type="submission" date="2020-08" db="EMBL/GenBank/DDBJ databases">
        <title>A Genomic Blueprint of the Chicken Gut Microbiome.</title>
        <authorList>
            <person name="Gilroy R."/>
            <person name="Ravi A."/>
            <person name="Getino M."/>
            <person name="Pursley I."/>
            <person name="Horton D.L."/>
            <person name="Alikhan N.-F."/>
            <person name="Baker D."/>
            <person name="Gharbi K."/>
            <person name="Hall N."/>
            <person name="Watson M."/>
            <person name="Adriaenssens E.M."/>
            <person name="Foster-Nyarko E."/>
            <person name="Jarju S."/>
            <person name="Secka A."/>
            <person name="Antonio M."/>
            <person name="Oren A."/>
            <person name="Chaudhuri R."/>
            <person name="La Ragione R.M."/>
            <person name="Hildebrand F."/>
            <person name="Pallen M.J."/>
        </authorList>
    </citation>
    <scope>NUCLEOTIDE SEQUENCE [LARGE SCALE GENOMIC DNA]</scope>
    <source>
        <strain evidence="5 6">Sa1BUA2</strain>
    </source>
</reference>
<dbReference type="EMBL" id="JACSPV010000065">
    <property type="protein sequence ID" value="MBD8007534.1"/>
    <property type="molecule type" value="Genomic_DNA"/>
</dbReference>
<dbReference type="Pfam" id="PF01557">
    <property type="entry name" value="FAA_hydrolase"/>
    <property type="match status" value="1"/>
</dbReference>
<comment type="caution">
    <text evidence="5">The sequence shown here is derived from an EMBL/GenBank/DDBJ whole genome shotgun (WGS) entry which is preliminary data.</text>
</comment>
<dbReference type="PANTHER" id="PTHR11820:SF7">
    <property type="entry name" value="ACYLPYRUVASE FAHD1, MITOCHONDRIAL"/>
    <property type="match status" value="1"/>
</dbReference>
<feature type="domain" description="Fumarylacetoacetase-like C-terminal" evidence="3">
    <location>
        <begin position="57"/>
        <end position="252"/>
    </location>
</feature>
<dbReference type="InterPro" id="IPR011234">
    <property type="entry name" value="Fumarylacetoacetase-like_C"/>
</dbReference>
<keyword evidence="5" id="KW-0378">Hydrolase</keyword>
<name>A0ABR8VRY3_9BACI</name>
<sequence length="258" mass="28775">MIIRFQDHLKNKLFGILENEKIKVIDGDILTESDFTITNQELKLEDVTLLAPTHPSKVVCIGLNYVDHAKEVNLELPEEPLIFIKPSTTVIGTNDLVVYPEQTKKLEYEAELGIVIGKKTRNVSKEKAKDAILGYTIANDMTARDLQFSDGQWTRGKSFDTFCPIGPGIIRNIDPENLDITLHVNGELKQHSNTKNLIFDVEYIVSYVSKVMTLLPGDIIITGTPFGVGPVKPGDEMVVRIEGIGELRNKIVSSEARD</sequence>